<reference evidence="1 2" key="1">
    <citation type="submission" date="2024-04" db="EMBL/GenBank/DDBJ databases">
        <title>Polymorphospora sp. isolated from Baiyangdian Lake in Xiong'an New Area.</title>
        <authorList>
            <person name="Zhang X."/>
            <person name="Liu J."/>
        </authorList>
    </citation>
    <scope>NUCLEOTIDE SEQUENCE [LARGE SCALE GENOMIC DNA]</scope>
    <source>
        <strain evidence="1 2">2-325</strain>
    </source>
</reference>
<sequence length="87" mass="9589">MADKQTPQAAVIEVVEKRSRRQGGDGFAGVIVPNEIRLNGQTLLAPKDPPVRLHEVTLDDQSLVLATLTLFVRRLTVDIEEPEATDE</sequence>
<gene>
    <name evidence="1" type="ORF">AAFH96_05885</name>
</gene>
<evidence type="ECO:0000313" key="1">
    <source>
        <dbReference type="EMBL" id="MFB6392635.1"/>
    </source>
</evidence>
<keyword evidence="2" id="KW-1185">Reference proteome</keyword>
<accession>A0ABV5CKV4</accession>
<proteinExistence type="predicted"/>
<dbReference type="EMBL" id="JBCGDC010000011">
    <property type="protein sequence ID" value="MFB6392635.1"/>
    <property type="molecule type" value="Genomic_DNA"/>
</dbReference>
<comment type="caution">
    <text evidence="1">The sequence shown here is derived from an EMBL/GenBank/DDBJ whole genome shotgun (WGS) entry which is preliminary data.</text>
</comment>
<dbReference type="RefSeq" id="WP_375733350.1">
    <property type="nucleotide sequence ID" value="NZ_JBCGDC010000011.1"/>
</dbReference>
<protein>
    <submittedName>
        <fullName evidence="1">Uncharacterized protein</fullName>
    </submittedName>
</protein>
<evidence type="ECO:0000313" key="2">
    <source>
        <dbReference type="Proteomes" id="UP001582793"/>
    </source>
</evidence>
<dbReference type="Proteomes" id="UP001582793">
    <property type="component" value="Unassembled WGS sequence"/>
</dbReference>
<name>A0ABV5CKV4_9ACTN</name>
<organism evidence="1 2">
    <name type="scientific">Polymorphospora lycopeni</name>
    <dbReference type="NCBI Taxonomy" id="3140240"/>
    <lineage>
        <taxon>Bacteria</taxon>
        <taxon>Bacillati</taxon>
        <taxon>Actinomycetota</taxon>
        <taxon>Actinomycetes</taxon>
        <taxon>Micromonosporales</taxon>
        <taxon>Micromonosporaceae</taxon>
        <taxon>Polymorphospora</taxon>
    </lineage>
</organism>